<comment type="similarity">
    <text evidence="2">Belongs to the PhyH family.</text>
</comment>
<evidence type="ECO:0000313" key="9">
    <source>
        <dbReference type="Proteomes" id="UP001164286"/>
    </source>
</evidence>
<dbReference type="AlphaFoldDB" id="A0AA38HDK0"/>
<keyword evidence="4" id="KW-0479">Metal-binding</keyword>
<evidence type="ECO:0000256" key="4">
    <source>
        <dbReference type="ARBA" id="ARBA00022723"/>
    </source>
</evidence>
<evidence type="ECO:0000256" key="7">
    <source>
        <dbReference type="ARBA" id="ARBA00023004"/>
    </source>
</evidence>
<organism evidence="8 9">
    <name type="scientific">Dioszegia hungarica</name>
    <dbReference type="NCBI Taxonomy" id="4972"/>
    <lineage>
        <taxon>Eukaryota</taxon>
        <taxon>Fungi</taxon>
        <taxon>Dikarya</taxon>
        <taxon>Basidiomycota</taxon>
        <taxon>Agaricomycotina</taxon>
        <taxon>Tremellomycetes</taxon>
        <taxon>Tremellales</taxon>
        <taxon>Bulleribasidiaceae</taxon>
        <taxon>Dioszegia</taxon>
    </lineage>
</organism>
<dbReference type="Pfam" id="PF05721">
    <property type="entry name" value="PhyH"/>
    <property type="match status" value="1"/>
</dbReference>
<name>A0AA38HDK0_9TREE</name>
<evidence type="ECO:0000313" key="8">
    <source>
        <dbReference type="EMBL" id="KAI9638328.1"/>
    </source>
</evidence>
<dbReference type="GeneID" id="77731331"/>
<sequence>MPARPTLKTVPATAPIEEILAILHEDGAIVLSDFASEAEVDALNAKSKPFFDKQEAEGVAEHKIKGFRASNTTVFYDLIGEIPEDTSKLLQRKVWHQVMNEFLRHDQWEWYGKEKIARKGEYWLHTSIAYKVMPGAGAQMLHRDQGSTMIQRTGPESLTNMVSTFVAGCDVTAKNGGTHVIPGSHKWPQDRAPTPEECAIVEMKKAIWLGQIFHGAGPNVCDPSDPDALRIIYGLFACADHFRQGEATTLACKPEEYMKMTPEVLKLLGFYKSQNGSGHLKGKNPVDVWEGLQGYSGGEWKYVQA</sequence>
<comment type="subunit">
    <text evidence="3">Homodimer.</text>
</comment>
<evidence type="ECO:0000256" key="3">
    <source>
        <dbReference type="ARBA" id="ARBA00011738"/>
    </source>
</evidence>
<evidence type="ECO:0000256" key="6">
    <source>
        <dbReference type="ARBA" id="ARBA00023002"/>
    </source>
</evidence>
<evidence type="ECO:0000256" key="2">
    <source>
        <dbReference type="ARBA" id="ARBA00005830"/>
    </source>
</evidence>
<evidence type="ECO:0008006" key="10">
    <source>
        <dbReference type="Google" id="ProtNLM"/>
    </source>
</evidence>
<comment type="caution">
    <text evidence="8">The sequence shown here is derived from an EMBL/GenBank/DDBJ whole genome shotgun (WGS) entry which is preliminary data.</text>
</comment>
<dbReference type="Gene3D" id="2.60.120.620">
    <property type="entry name" value="q2cbj1_9rhob like domain"/>
    <property type="match status" value="1"/>
</dbReference>
<comment type="cofactor">
    <cofactor evidence="1">
        <name>Fe cation</name>
        <dbReference type="ChEBI" id="CHEBI:24875"/>
    </cofactor>
</comment>
<accession>A0AA38HDK0</accession>
<dbReference type="PANTHER" id="PTHR20883">
    <property type="entry name" value="PHYTANOYL-COA DIOXYGENASE DOMAIN CONTAINING 1"/>
    <property type="match status" value="1"/>
</dbReference>
<evidence type="ECO:0000256" key="5">
    <source>
        <dbReference type="ARBA" id="ARBA00022964"/>
    </source>
</evidence>
<keyword evidence="9" id="KW-1185">Reference proteome</keyword>
<dbReference type="GO" id="GO:0046872">
    <property type="term" value="F:metal ion binding"/>
    <property type="evidence" value="ECO:0007669"/>
    <property type="project" value="UniProtKB-KW"/>
</dbReference>
<dbReference type="EMBL" id="JAKWFO010000003">
    <property type="protein sequence ID" value="KAI9638328.1"/>
    <property type="molecule type" value="Genomic_DNA"/>
</dbReference>
<protein>
    <recommendedName>
        <fullName evidence="10">Phytanoyl-CoA dioxygenase</fullName>
    </recommendedName>
</protein>
<reference evidence="8" key="1">
    <citation type="journal article" date="2022" name="G3 (Bethesda)">
        <title>High quality genome of the basidiomycete yeast Dioszegia hungarica PDD-24b-2 isolated from cloud water.</title>
        <authorList>
            <person name="Jarrige D."/>
            <person name="Haridas S."/>
            <person name="Bleykasten-Grosshans C."/>
            <person name="Joly M."/>
            <person name="Nadalig T."/>
            <person name="Sancelme M."/>
            <person name="Vuilleumier S."/>
            <person name="Grigoriev I.V."/>
            <person name="Amato P."/>
            <person name="Bringel F."/>
        </authorList>
    </citation>
    <scope>NUCLEOTIDE SEQUENCE</scope>
    <source>
        <strain evidence="8">PDD-24b-2</strain>
    </source>
</reference>
<dbReference type="RefSeq" id="XP_052948105.1">
    <property type="nucleotide sequence ID" value="XM_053092126.1"/>
</dbReference>
<dbReference type="GO" id="GO:0051213">
    <property type="term" value="F:dioxygenase activity"/>
    <property type="evidence" value="ECO:0007669"/>
    <property type="project" value="UniProtKB-KW"/>
</dbReference>
<dbReference type="PANTHER" id="PTHR20883:SF45">
    <property type="entry name" value="PHYTANOYL-COA DIOXYGENASE FAMILY PROTEIN"/>
    <property type="match status" value="1"/>
</dbReference>
<evidence type="ECO:0000256" key="1">
    <source>
        <dbReference type="ARBA" id="ARBA00001962"/>
    </source>
</evidence>
<keyword evidence="7" id="KW-0408">Iron</keyword>
<proteinExistence type="inferred from homology"/>
<dbReference type="SUPFAM" id="SSF51197">
    <property type="entry name" value="Clavaminate synthase-like"/>
    <property type="match status" value="1"/>
</dbReference>
<dbReference type="InterPro" id="IPR008775">
    <property type="entry name" value="Phytyl_CoA_dOase-like"/>
</dbReference>
<keyword evidence="6" id="KW-0560">Oxidoreductase</keyword>
<dbReference type="Proteomes" id="UP001164286">
    <property type="component" value="Unassembled WGS sequence"/>
</dbReference>
<gene>
    <name evidence="8" type="ORF">MKK02DRAFT_42715</name>
</gene>
<keyword evidence="5" id="KW-0223">Dioxygenase</keyword>